<keyword evidence="4" id="KW-1185">Reference proteome</keyword>
<keyword evidence="1" id="KW-0732">Signal</keyword>
<feature type="domain" description="FlgD/Vpr Ig-like" evidence="2">
    <location>
        <begin position="703"/>
        <end position="762"/>
    </location>
</feature>
<evidence type="ECO:0000313" key="4">
    <source>
        <dbReference type="Proteomes" id="UP001593833"/>
    </source>
</evidence>
<reference evidence="3 4" key="1">
    <citation type="submission" date="2024-09" db="EMBL/GenBank/DDBJ databases">
        <authorList>
            <person name="D'Angelo T."/>
        </authorList>
    </citation>
    <scope>NUCLEOTIDE SEQUENCE [LARGE SCALE GENOMIC DNA]</scope>
    <source>
        <strain evidence="3">SAG AM-320-E07</strain>
    </source>
</reference>
<organism evidence="3 4">
    <name type="scientific">Eiseniibacteriota bacterium</name>
    <dbReference type="NCBI Taxonomy" id="2212470"/>
    <lineage>
        <taxon>Bacteria</taxon>
        <taxon>Candidatus Eiseniibacteriota</taxon>
    </lineage>
</organism>
<name>A0ABV6YLL9_UNCEI</name>
<dbReference type="Pfam" id="PF13860">
    <property type="entry name" value="FlgD_ig"/>
    <property type="match status" value="1"/>
</dbReference>
<dbReference type="NCBIfam" id="TIGR04183">
    <property type="entry name" value="Por_Secre_tail"/>
    <property type="match status" value="1"/>
</dbReference>
<dbReference type="Proteomes" id="UP001593833">
    <property type="component" value="Unassembled WGS sequence"/>
</dbReference>
<proteinExistence type="predicted"/>
<dbReference type="InterPro" id="IPR025965">
    <property type="entry name" value="FlgD/Vpr_Ig-like"/>
</dbReference>
<evidence type="ECO:0000256" key="1">
    <source>
        <dbReference type="SAM" id="SignalP"/>
    </source>
</evidence>
<accession>A0ABV6YLL9</accession>
<feature type="signal peptide" evidence="1">
    <location>
        <begin position="1"/>
        <end position="19"/>
    </location>
</feature>
<protein>
    <submittedName>
        <fullName evidence="3">FlgD immunoglobulin-like domain containing protein</fullName>
    </submittedName>
</protein>
<comment type="caution">
    <text evidence="3">The sequence shown here is derived from an EMBL/GenBank/DDBJ whole genome shotgun (WGS) entry which is preliminary data.</text>
</comment>
<evidence type="ECO:0000259" key="2">
    <source>
        <dbReference type="Pfam" id="PF13860"/>
    </source>
</evidence>
<dbReference type="Gene3D" id="2.60.40.4070">
    <property type="match status" value="1"/>
</dbReference>
<sequence length="778" mass="84734">MRFATLLAVLLLVVGTAGTNELGVTPNKTDDHIDGIIVGGDRDAGDTIEEAWVVAGLPFTGTGNTCLFNDDYDEACPYTGSVSPDVVYAFAPSADMPLVVDLCDGWPDSYDTKTYVYEDAVGNVIDCDDDGCGPAHGYASYISNAGIFAGHTYYVVVDGYGGDCGYYLLKLYEDDPEAVCCRGLVCTIEPEQSCADTGGDWYPLLESCDPNSCSAVCCVETDCYLVTEDECAGMGGRWRPELFSCDPNPCCSPGCYACIFPEGEPKLEDEYIDTHNGGCDSNPPVFQYIHPRADGTRDVCCMSGTYTYGGETLRDTDWFVCYAEGGPLNVSITPACGTEILQLGFDPVLRCDGPIDTIQVLQVDICETRTLEINGAPGEEIWFMVRPDDLLFCPGHEYLLEVDGITWEPAACCIESDPMPQCLLLTTEECDAIGGVYRRQWEECIPNICHPYGPPCAPLGCDHFDSTTAVFLFRPVGLGREIIIATGPTTVVREAPLIVPPDGHCEIETEMIELHLEGIYDPAGCDPSQHTPLPVVIELDTTRVTRGLIRSSHDDAGNPDFPDYSDFHVFVDVTIEGLGRYKHEIPGLVNTLDSDNLWHYPPCLEPDESPYEAGYPNDGHLHLPCPTEQPRPGCCRLPAYYGLGCFVTDPRICGLLEGTFYGPGSSCPPPDECCPIEEIDDRLDELPATLSLEVLQNPTVSAVTIQYQIDRAGPVALEVFDSSGRRVRTLLDQTVPAGEHTLQWDGLEPTGSKLSPGIYFIRLCGEEGAQVKRAVIMR</sequence>
<gene>
    <name evidence="3" type="ORF">ACFL6M_06490</name>
</gene>
<dbReference type="InterPro" id="IPR026444">
    <property type="entry name" value="Secre_tail"/>
</dbReference>
<dbReference type="EMBL" id="JBHPKH010000100">
    <property type="protein sequence ID" value="MFC1573231.1"/>
    <property type="molecule type" value="Genomic_DNA"/>
</dbReference>
<feature type="chain" id="PRO_5046123317" evidence="1">
    <location>
        <begin position="20"/>
        <end position="778"/>
    </location>
</feature>
<evidence type="ECO:0000313" key="3">
    <source>
        <dbReference type="EMBL" id="MFC1573231.1"/>
    </source>
</evidence>